<organism evidence="6 7">
    <name type="scientific">Rhynchosporium agropyri</name>
    <dbReference type="NCBI Taxonomy" id="914238"/>
    <lineage>
        <taxon>Eukaryota</taxon>
        <taxon>Fungi</taxon>
        <taxon>Dikarya</taxon>
        <taxon>Ascomycota</taxon>
        <taxon>Pezizomycotina</taxon>
        <taxon>Leotiomycetes</taxon>
        <taxon>Helotiales</taxon>
        <taxon>Ploettnerulaceae</taxon>
        <taxon>Rhynchosporium</taxon>
    </lineage>
</organism>
<dbReference type="InterPro" id="IPR050121">
    <property type="entry name" value="Cytochrome_P450_monoxygenase"/>
</dbReference>
<dbReference type="InterPro" id="IPR002401">
    <property type="entry name" value="Cyt_P450_E_grp-I"/>
</dbReference>
<dbReference type="InterPro" id="IPR036396">
    <property type="entry name" value="Cyt_P450_sf"/>
</dbReference>
<dbReference type="SUPFAM" id="SSF48264">
    <property type="entry name" value="Cytochrome P450"/>
    <property type="match status" value="1"/>
</dbReference>
<dbReference type="EMBL" id="FJUX01000034">
    <property type="protein sequence ID" value="CZS98030.1"/>
    <property type="molecule type" value="Genomic_DNA"/>
</dbReference>
<dbReference type="GO" id="GO:0004497">
    <property type="term" value="F:monooxygenase activity"/>
    <property type="evidence" value="ECO:0007669"/>
    <property type="project" value="InterPro"/>
</dbReference>
<evidence type="ECO:0000256" key="3">
    <source>
        <dbReference type="ARBA" id="ARBA00022723"/>
    </source>
</evidence>
<dbReference type="GO" id="GO:0005506">
    <property type="term" value="F:iron ion binding"/>
    <property type="evidence" value="ECO:0007669"/>
    <property type="project" value="InterPro"/>
</dbReference>
<keyword evidence="5" id="KW-0349">Heme</keyword>
<dbReference type="Pfam" id="PF00067">
    <property type="entry name" value="p450"/>
    <property type="match status" value="2"/>
</dbReference>
<dbReference type="CDD" id="cd20622">
    <property type="entry name" value="CYP_TRI13-like"/>
    <property type="match status" value="1"/>
</dbReference>
<evidence type="ECO:0000313" key="6">
    <source>
        <dbReference type="EMBL" id="CZS98030.1"/>
    </source>
</evidence>
<evidence type="ECO:0000256" key="1">
    <source>
        <dbReference type="ARBA" id="ARBA00001971"/>
    </source>
</evidence>
<dbReference type="OrthoDB" id="1470350at2759"/>
<dbReference type="PRINTS" id="PR00385">
    <property type="entry name" value="P450"/>
</dbReference>
<sequence length="580" mass="65205">MLAAFVVLGFGLPTFLLLTFGLAVSSYLVYCKALPVPLPGIPYNKEATKSVFGDMLAMVKHVGATKELLVWMTSHNIRHQSPIFQIFARPFARPWVVVTDFREAQDVLLRRSKEFDRSKFFGDIFLGIIPKHHISMKSDDEEFKKNRRWLQDLMTPAFLYQIAAPQIYISCIGMLDVWEQKSRLAQGHPFEPTNDIYNAALDAVWLLVFGADSSNSTTKATLEKLSPLKSLNVPVDKDTEVTFPHVPLPACIAAVQEVAHSIQVSITSPSPVHVHWVIRQLPSYRRATRAKDDFIRDEVEKTRIRFEVKSEKDLDVRCAMDGIMRREMMACEKEGREPTFHSRSMYDEILGFVVAAHDTVATTLTWALKFLADNPEVQTKLRAELFAGHANARSENRRPTTAEITKSTIHYLNAVQEEIIRCSITVPAVVRTATVDTEILGKRIPKGTDVFFMGNGPSIFSPAFPIDDSLRSQSALSAKDRVGSWDPTDMSQFNPERWLVDDGNGGKEFNASAGPLLTFGMGPRGCYGRRLAYVELKIFLTLMVWSFELEKCPLDLSGYAAADVLTHTPQQCFVRPKKLA</sequence>
<dbReference type="Gene3D" id="1.10.630.10">
    <property type="entry name" value="Cytochrome P450"/>
    <property type="match status" value="1"/>
</dbReference>
<accession>A0A1E1KJ61</accession>
<gene>
    <name evidence="6" type="ORF">RAG0_06923</name>
</gene>
<evidence type="ECO:0000256" key="2">
    <source>
        <dbReference type="ARBA" id="ARBA00010617"/>
    </source>
</evidence>
<keyword evidence="3 5" id="KW-0479">Metal-binding</keyword>
<dbReference type="GO" id="GO:0016705">
    <property type="term" value="F:oxidoreductase activity, acting on paired donors, with incorporation or reduction of molecular oxygen"/>
    <property type="evidence" value="ECO:0007669"/>
    <property type="project" value="InterPro"/>
</dbReference>
<comment type="cofactor">
    <cofactor evidence="1 5">
        <name>heme</name>
        <dbReference type="ChEBI" id="CHEBI:30413"/>
    </cofactor>
</comment>
<dbReference type="InterPro" id="IPR001128">
    <property type="entry name" value="Cyt_P450"/>
</dbReference>
<feature type="binding site" description="axial binding residue" evidence="5">
    <location>
        <position position="526"/>
    </location>
    <ligand>
        <name>heme</name>
        <dbReference type="ChEBI" id="CHEBI:30413"/>
    </ligand>
    <ligandPart>
        <name>Fe</name>
        <dbReference type="ChEBI" id="CHEBI:18248"/>
    </ligandPart>
</feature>
<dbReference type="PRINTS" id="PR00463">
    <property type="entry name" value="EP450I"/>
</dbReference>
<dbReference type="AlphaFoldDB" id="A0A1E1KJ61"/>
<dbReference type="PANTHER" id="PTHR24305">
    <property type="entry name" value="CYTOCHROME P450"/>
    <property type="match status" value="1"/>
</dbReference>
<reference evidence="7" key="1">
    <citation type="submission" date="2016-03" db="EMBL/GenBank/DDBJ databases">
        <authorList>
            <person name="Guldener U."/>
        </authorList>
    </citation>
    <scope>NUCLEOTIDE SEQUENCE [LARGE SCALE GENOMIC DNA]</scope>
    <source>
        <strain evidence="7">04CH-RAC-A.6.1</strain>
    </source>
</reference>
<proteinExistence type="inferred from homology"/>
<evidence type="ECO:0000256" key="4">
    <source>
        <dbReference type="ARBA" id="ARBA00023004"/>
    </source>
</evidence>
<evidence type="ECO:0000256" key="5">
    <source>
        <dbReference type="PIRSR" id="PIRSR602401-1"/>
    </source>
</evidence>
<evidence type="ECO:0000313" key="7">
    <source>
        <dbReference type="Proteomes" id="UP000178912"/>
    </source>
</evidence>
<name>A0A1E1KJ61_9HELO</name>
<protein>
    <submittedName>
        <fullName evidence="6">Related to TRI13-cytochrome P450</fullName>
    </submittedName>
</protein>
<dbReference type="PANTHER" id="PTHR24305:SF232">
    <property type="entry name" value="P450, PUTATIVE (EUROFUNG)-RELATED"/>
    <property type="match status" value="1"/>
</dbReference>
<dbReference type="GO" id="GO:0020037">
    <property type="term" value="F:heme binding"/>
    <property type="evidence" value="ECO:0007669"/>
    <property type="project" value="InterPro"/>
</dbReference>
<comment type="similarity">
    <text evidence="2">Belongs to the cytochrome P450 family.</text>
</comment>
<keyword evidence="4 5" id="KW-0408">Iron</keyword>
<dbReference type="Proteomes" id="UP000178912">
    <property type="component" value="Unassembled WGS sequence"/>
</dbReference>
<keyword evidence="7" id="KW-1185">Reference proteome</keyword>